<dbReference type="OrthoDB" id="366390at2759"/>
<dbReference type="SMART" id="SM00248">
    <property type="entry name" value="ANK"/>
    <property type="match status" value="3"/>
</dbReference>
<dbReference type="PROSITE" id="PS50088">
    <property type="entry name" value="ANK_REPEAT"/>
    <property type="match status" value="2"/>
</dbReference>
<dbReference type="InterPro" id="IPR001810">
    <property type="entry name" value="F-box_dom"/>
</dbReference>
<dbReference type="Gene3D" id="1.25.40.20">
    <property type="entry name" value="Ankyrin repeat-containing domain"/>
    <property type="match status" value="1"/>
</dbReference>
<dbReference type="AlphaFoldDB" id="A0A9P4K039"/>
<evidence type="ECO:0000256" key="2">
    <source>
        <dbReference type="ARBA" id="ARBA00022737"/>
    </source>
</evidence>
<dbReference type="InterPro" id="IPR036770">
    <property type="entry name" value="Ankyrin_rpt-contain_sf"/>
</dbReference>
<dbReference type="Pfam" id="PF12796">
    <property type="entry name" value="Ank_2"/>
    <property type="match status" value="1"/>
</dbReference>
<dbReference type="GO" id="GO:0019706">
    <property type="term" value="F:protein-cysteine S-palmitoyltransferase activity"/>
    <property type="evidence" value="ECO:0007669"/>
    <property type="project" value="UniProtKB-EC"/>
</dbReference>
<dbReference type="PANTHER" id="PTHR24161">
    <property type="entry name" value="ANK_REP_REGION DOMAIN-CONTAINING PROTEIN-RELATED"/>
    <property type="match status" value="1"/>
</dbReference>
<organism evidence="6 7">
    <name type="scientific">Lojkania enalia</name>
    <dbReference type="NCBI Taxonomy" id="147567"/>
    <lineage>
        <taxon>Eukaryota</taxon>
        <taxon>Fungi</taxon>
        <taxon>Dikarya</taxon>
        <taxon>Ascomycota</taxon>
        <taxon>Pezizomycotina</taxon>
        <taxon>Dothideomycetes</taxon>
        <taxon>Pleosporomycetidae</taxon>
        <taxon>Pleosporales</taxon>
        <taxon>Pleosporales incertae sedis</taxon>
        <taxon>Lojkania</taxon>
    </lineage>
</organism>
<gene>
    <name evidence="6" type="ORF">CC78DRAFT_523334</name>
</gene>
<comment type="caution">
    <text evidence="6">The sequence shown here is derived from an EMBL/GenBank/DDBJ whole genome shotgun (WGS) entry which is preliminary data.</text>
</comment>
<dbReference type="InterPro" id="IPR036047">
    <property type="entry name" value="F-box-like_dom_sf"/>
</dbReference>
<evidence type="ECO:0000313" key="7">
    <source>
        <dbReference type="Proteomes" id="UP000800093"/>
    </source>
</evidence>
<dbReference type="Proteomes" id="UP000800093">
    <property type="component" value="Unassembled WGS sequence"/>
</dbReference>
<evidence type="ECO:0000256" key="1">
    <source>
        <dbReference type="ARBA" id="ARBA00012210"/>
    </source>
</evidence>
<dbReference type="PROSITE" id="PS50297">
    <property type="entry name" value="ANK_REP_REGION"/>
    <property type="match status" value="2"/>
</dbReference>
<dbReference type="PANTHER" id="PTHR24161:SF85">
    <property type="entry name" value="PALMITOYLTRANSFERASE HIP14"/>
    <property type="match status" value="1"/>
</dbReference>
<feature type="domain" description="F-box" evidence="5">
    <location>
        <begin position="5"/>
        <end position="53"/>
    </location>
</feature>
<evidence type="ECO:0000259" key="5">
    <source>
        <dbReference type="PROSITE" id="PS50181"/>
    </source>
</evidence>
<keyword evidence="2" id="KW-0677">Repeat</keyword>
<dbReference type="CDD" id="cd09917">
    <property type="entry name" value="F-box_SF"/>
    <property type="match status" value="1"/>
</dbReference>
<protein>
    <recommendedName>
        <fullName evidence="1">protein S-acyltransferase</fullName>
        <ecNumber evidence="1">2.3.1.225</ecNumber>
    </recommendedName>
</protein>
<dbReference type="SUPFAM" id="SSF48403">
    <property type="entry name" value="Ankyrin repeat"/>
    <property type="match status" value="1"/>
</dbReference>
<evidence type="ECO:0000313" key="6">
    <source>
        <dbReference type="EMBL" id="KAF2260424.1"/>
    </source>
</evidence>
<dbReference type="EC" id="2.3.1.225" evidence="1"/>
<feature type="repeat" description="ANK" evidence="4">
    <location>
        <begin position="102"/>
        <end position="134"/>
    </location>
</feature>
<reference evidence="7" key="1">
    <citation type="journal article" date="2020" name="Stud. Mycol.">
        <title>101 Dothideomycetes genomes: A test case for predicting lifestyles and emergence of pathogens.</title>
        <authorList>
            <person name="Haridas S."/>
            <person name="Albert R."/>
            <person name="Binder M."/>
            <person name="Bloem J."/>
            <person name="LaButti K."/>
            <person name="Salamov A."/>
            <person name="Andreopoulos B."/>
            <person name="Baker S."/>
            <person name="Barry K."/>
            <person name="Bills G."/>
            <person name="Bluhm B."/>
            <person name="Cannon C."/>
            <person name="Castanera R."/>
            <person name="Culley D."/>
            <person name="Daum C."/>
            <person name="Ezra D."/>
            <person name="Gonzalez J."/>
            <person name="Henrissat B."/>
            <person name="Kuo A."/>
            <person name="Liang C."/>
            <person name="Lipzen A."/>
            <person name="Lutzoni F."/>
            <person name="Magnuson J."/>
            <person name="Mondo S."/>
            <person name="Nolan M."/>
            <person name="Ohm R."/>
            <person name="Pangilinan J."/>
            <person name="Park H.-J."/>
            <person name="Ramirez L."/>
            <person name="Alfaro M."/>
            <person name="Sun H."/>
            <person name="Tritt A."/>
            <person name="Yoshinaga Y."/>
            <person name="Zwiers L.-H."/>
            <person name="Turgeon B."/>
            <person name="Goodwin S."/>
            <person name="Spatafora J."/>
            <person name="Crous P."/>
            <person name="Grigoriev I."/>
        </authorList>
    </citation>
    <scope>NUCLEOTIDE SEQUENCE [LARGE SCALE GENOMIC DNA]</scope>
    <source>
        <strain evidence="7">CBS 304.66</strain>
    </source>
</reference>
<name>A0A9P4K039_9PLEO</name>
<feature type="non-terminal residue" evidence="6">
    <location>
        <position position="234"/>
    </location>
</feature>
<dbReference type="Pfam" id="PF12937">
    <property type="entry name" value="F-box-like"/>
    <property type="match status" value="1"/>
</dbReference>
<keyword evidence="3 4" id="KW-0040">ANK repeat</keyword>
<dbReference type="EMBL" id="ML986681">
    <property type="protein sequence ID" value="KAF2260424.1"/>
    <property type="molecule type" value="Genomic_DNA"/>
</dbReference>
<accession>A0A9P4K039</accession>
<dbReference type="SUPFAM" id="SSF81383">
    <property type="entry name" value="F-box domain"/>
    <property type="match status" value="1"/>
</dbReference>
<dbReference type="PROSITE" id="PS50181">
    <property type="entry name" value="FBOX"/>
    <property type="match status" value="1"/>
</dbReference>
<sequence length="234" mass="26726">MDSLQPWLLRIPNEILLNIVLPLSIPDLRHLAQVSRRLHSFVEDYLNRYHYNTGLVALPNEIILTIAKQVLSQKCRSRLARASFKFYPLIMDYVLRYDVQRHGSSLLFFAAKRNHVAMARRILDRGGNLNALSKFAYNSKYYQFTPLAKASLHGHERMVRMLLRNGASRSVDGMRLPLAAAIWKKHENVALILSEELDSVHTPLLSGSDTAALQMASEAKLVNLVRCYLENESQ</sequence>
<dbReference type="InterPro" id="IPR002110">
    <property type="entry name" value="Ankyrin_rpt"/>
</dbReference>
<feature type="repeat" description="ANK" evidence="4">
    <location>
        <begin position="142"/>
        <end position="174"/>
    </location>
</feature>
<evidence type="ECO:0000256" key="3">
    <source>
        <dbReference type="ARBA" id="ARBA00023043"/>
    </source>
</evidence>
<keyword evidence="7" id="KW-1185">Reference proteome</keyword>
<proteinExistence type="predicted"/>
<evidence type="ECO:0000256" key="4">
    <source>
        <dbReference type="PROSITE-ProRule" id="PRU00023"/>
    </source>
</evidence>